<gene>
    <name evidence="2" type="ORF">PCANC_26682</name>
</gene>
<protein>
    <submittedName>
        <fullName evidence="2">Uncharacterized protein</fullName>
    </submittedName>
</protein>
<proteinExistence type="predicted"/>
<comment type="caution">
    <text evidence="2">The sequence shown here is derived from an EMBL/GenBank/DDBJ whole genome shotgun (WGS) entry which is preliminary data.</text>
</comment>
<evidence type="ECO:0000256" key="1">
    <source>
        <dbReference type="SAM" id="MobiDB-lite"/>
    </source>
</evidence>
<name>A0A2N5S771_9BASI</name>
<keyword evidence="3" id="KW-1185">Reference proteome</keyword>
<feature type="compositionally biased region" description="Pro residues" evidence="1">
    <location>
        <begin position="200"/>
        <end position="209"/>
    </location>
</feature>
<organism evidence="2 3">
    <name type="scientific">Puccinia coronata f. sp. avenae</name>
    <dbReference type="NCBI Taxonomy" id="200324"/>
    <lineage>
        <taxon>Eukaryota</taxon>
        <taxon>Fungi</taxon>
        <taxon>Dikarya</taxon>
        <taxon>Basidiomycota</taxon>
        <taxon>Pucciniomycotina</taxon>
        <taxon>Pucciniomycetes</taxon>
        <taxon>Pucciniales</taxon>
        <taxon>Pucciniaceae</taxon>
        <taxon>Puccinia</taxon>
    </lineage>
</organism>
<evidence type="ECO:0000313" key="2">
    <source>
        <dbReference type="EMBL" id="PLW09102.1"/>
    </source>
</evidence>
<reference evidence="2 3" key="1">
    <citation type="submission" date="2017-11" db="EMBL/GenBank/DDBJ databases">
        <title>De novo assembly and phasing of dikaryotic genomes from two isolates of Puccinia coronata f. sp. avenae, the causal agent of oat crown rust.</title>
        <authorList>
            <person name="Miller M.E."/>
            <person name="Zhang Y."/>
            <person name="Omidvar V."/>
            <person name="Sperschneider J."/>
            <person name="Schwessinger B."/>
            <person name="Raley C."/>
            <person name="Palmer J.M."/>
            <person name="Garnica D."/>
            <person name="Upadhyaya N."/>
            <person name="Rathjen J."/>
            <person name="Taylor J.M."/>
            <person name="Park R.F."/>
            <person name="Dodds P.N."/>
            <person name="Hirsch C.D."/>
            <person name="Kianian S.F."/>
            <person name="Figueroa M."/>
        </authorList>
    </citation>
    <scope>NUCLEOTIDE SEQUENCE [LARGE SCALE GENOMIC DNA]</scope>
    <source>
        <strain evidence="2">12NC29</strain>
    </source>
</reference>
<dbReference type="AlphaFoldDB" id="A0A2N5S771"/>
<dbReference type="OrthoDB" id="2505029at2759"/>
<dbReference type="EMBL" id="PGCJ01001123">
    <property type="protein sequence ID" value="PLW09102.1"/>
    <property type="molecule type" value="Genomic_DNA"/>
</dbReference>
<feature type="compositionally biased region" description="Low complexity" evidence="1">
    <location>
        <begin position="160"/>
        <end position="169"/>
    </location>
</feature>
<dbReference type="Proteomes" id="UP000235388">
    <property type="component" value="Unassembled WGS sequence"/>
</dbReference>
<sequence length="229" mass="24298">MAVVCNPNHPMLVNRLFQSGPAGTGKNDYKVQLRTNTALNNKLKEGSTYCLSGRMIALANRSPPIITYGDTSVSWVIDSASPPPNMINKTNVTVAHNDWDVVVSSVSVTSGHKTSRSLAASVLGATPSPRTGRNFVKFSSKSDDVMLAPVPKAQKTPFEAAASNAAKASTRGKGKAKAMQPESEDESSSVKYGGNGEEFPPTPVTPPPAKRGQLCIEDLIAAAKKMQRE</sequence>
<evidence type="ECO:0000313" key="3">
    <source>
        <dbReference type="Proteomes" id="UP000235388"/>
    </source>
</evidence>
<accession>A0A2N5S771</accession>
<feature type="region of interest" description="Disordered" evidence="1">
    <location>
        <begin position="158"/>
        <end position="213"/>
    </location>
</feature>